<evidence type="ECO:0000313" key="2">
    <source>
        <dbReference type="EMBL" id="KYG71222.1"/>
    </source>
</evidence>
<feature type="transmembrane region" description="Helical" evidence="1">
    <location>
        <begin position="7"/>
        <end position="26"/>
    </location>
</feature>
<sequence length="164" mass="18268">MIQRIQTLFLLGVAILMGMTNAYYIWGEQSVDQETVVTLTSMKLKVIDTAGTISNLSDDTLIREDATWYIGALTIVAALIAIFSALQFKNRLNQMKLGALNALVMASTLGVSYYKIYQYEGLIEGQGVISFGFYLPAGAMILNIIANRFIRKDEKLVKSVDRIR</sequence>
<protein>
    <recommendedName>
        <fullName evidence="4">DUF4293 domain-containing protein</fullName>
    </recommendedName>
</protein>
<reference evidence="2 3" key="1">
    <citation type="submission" date="2016-01" db="EMBL/GenBank/DDBJ databases">
        <title>Genome sequencing of Roseivirga spongicola UST030701-084.</title>
        <authorList>
            <person name="Selvaratnam C."/>
            <person name="Thevarajoo S."/>
            <person name="Goh K.M."/>
            <person name="Ee R."/>
            <person name="Chan K.-G."/>
            <person name="Chong C.S."/>
        </authorList>
    </citation>
    <scope>NUCLEOTIDE SEQUENCE [LARGE SCALE GENOMIC DNA]</scope>
    <source>
        <strain evidence="2 3">UST030701-084</strain>
    </source>
</reference>
<feature type="transmembrane region" description="Helical" evidence="1">
    <location>
        <begin position="66"/>
        <end position="86"/>
    </location>
</feature>
<keyword evidence="3" id="KW-1185">Reference proteome</keyword>
<dbReference type="RefSeq" id="WP_068225236.1">
    <property type="nucleotide sequence ID" value="NZ_CP139724.1"/>
</dbReference>
<proteinExistence type="predicted"/>
<name>A0A150WY62_9BACT</name>
<dbReference type="OrthoDB" id="594989at2"/>
<comment type="caution">
    <text evidence="2">The sequence shown here is derived from an EMBL/GenBank/DDBJ whole genome shotgun (WGS) entry which is preliminary data.</text>
</comment>
<dbReference type="STRING" id="333140.AWW68_18615"/>
<gene>
    <name evidence="2" type="ORF">AWW68_18615</name>
</gene>
<keyword evidence="1" id="KW-0472">Membrane</keyword>
<keyword evidence="1" id="KW-0812">Transmembrane</keyword>
<accession>A0A150WY62</accession>
<dbReference type="Pfam" id="PF14126">
    <property type="entry name" value="DUF4293"/>
    <property type="match status" value="1"/>
</dbReference>
<dbReference type="InterPro" id="IPR025635">
    <property type="entry name" value="DUF4293"/>
</dbReference>
<dbReference type="EMBL" id="LRPC01000033">
    <property type="protein sequence ID" value="KYG71222.1"/>
    <property type="molecule type" value="Genomic_DNA"/>
</dbReference>
<evidence type="ECO:0000313" key="3">
    <source>
        <dbReference type="Proteomes" id="UP000075606"/>
    </source>
</evidence>
<evidence type="ECO:0000256" key="1">
    <source>
        <dbReference type="SAM" id="Phobius"/>
    </source>
</evidence>
<organism evidence="2 3">
    <name type="scientific">Roseivirga spongicola</name>
    <dbReference type="NCBI Taxonomy" id="333140"/>
    <lineage>
        <taxon>Bacteria</taxon>
        <taxon>Pseudomonadati</taxon>
        <taxon>Bacteroidota</taxon>
        <taxon>Cytophagia</taxon>
        <taxon>Cytophagales</taxon>
        <taxon>Roseivirgaceae</taxon>
        <taxon>Roseivirga</taxon>
    </lineage>
</organism>
<feature type="transmembrane region" description="Helical" evidence="1">
    <location>
        <begin position="98"/>
        <end position="116"/>
    </location>
</feature>
<feature type="transmembrane region" description="Helical" evidence="1">
    <location>
        <begin position="128"/>
        <end position="146"/>
    </location>
</feature>
<dbReference type="AlphaFoldDB" id="A0A150WY62"/>
<evidence type="ECO:0008006" key="4">
    <source>
        <dbReference type="Google" id="ProtNLM"/>
    </source>
</evidence>
<keyword evidence="1" id="KW-1133">Transmembrane helix</keyword>
<dbReference type="Proteomes" id="UP000075606">
    <property type="component" value="Unassembled WGS sequence"/>
</dbReference>